<reference evidence="2" key="1">
    <citation type="submission" date="2021-01" db="EMBL/GenBank/DDBJ databases">
        <authorList>
            <person name="Corre E."/>
            <person name="Pelletier E."/>
            <person name="Niang G."/>
            <person name="Scheremetjew M."/>
            <person name="Finn R."/>
            <person name="Kale V."/>
            <person name="Holt S."/>
            <person name="Cochrane G."/>
            <person name="Meng A."/>
            <person name="Brown T."/>
            <person name="Cohen L."/>
        </authorList>
    </citation>
    <scope>NUCLEOTIDE SEQUENCE</scope>
    <source>
        <strain evidence="2">CCAP 1951/1</strain>
    </source>
</reference>
<dbReference type="EMBL" id="HBGF01019909">
    <property type="protein sequence ID" value="CAD9112998.1"/>
    <property type="molecule type" value="Transcribed_RNA"/>
</dbReference>
<evidence type="ECO:0000256" key="1">
    <source>
        <dbReference type="SAM" id="MobiDB-lite"/>
    </source>
</evidence>
<gene>
    <name evidence="2" type="ORF">NDES1114_LOCUS13167</name>
</gene>
<organism evidence="2">
    <name type="scientific">Neobodo designis</name>
    <name type="common">Flagellated protozoan</name>
    <name type="synonym">Bodo designis</name>
    <dbReference type="NCBI Taxonomy" id="312471"/>
    <lineage>
        <taxon>Eukaryota</taxon>
        <taxon>Discoba</taxon>
        <taxon>Euglenozoa</taxon>
        <taxon>Kinetoplastea</taxon>
        <taxon>Metakinetoplastina</taxon>
        <taxon>Neobodonida</taxon>
        <taxon>Neobodo</taxon>
    </lineage>
</organism>
<protein>
    <submittedName>
        <fullName evidence="2">Uncharacterized protein</fullName>
    </submittedName>
</protein>
<feature type="compositionally biased region" description="Low complexity" evidence="1">
    <location>
        <begin position="52"/>
        <end position="64"/>
    </location>
</feature>
<feature type="compositionally biased region" description="Pro residues" evidence="1">
    <location>
        <begin position="41"/>
        <end position="51"/>
    </location>
</feature>
<accession>A0A7S1Q2Q1</accession>
<feature type="region of interest" description="Disordered" evidence="1">
    <location>
        <begin position="1"/>
        <end position="69"/>
    </location>
</feature>
<feature type="compositionally biased region" description="Pro residues" evidence="1">
    <location>
        <begin position="17"/>
        <end position="34"/>
    </location>
</feature>
<name>A0A7S1Q2Q1_NEODS</name>
<proteinExistence type="predicted"/>
<dbReference type="AlphaFoldDB" id="A0A7S1Q2Q1"/>
<evidence type="ECO:0000313" key="2">
    <source>
        <dbReference type="EMBL" id="CAD9112998.1"/>
    </source>
</evidence>
<sequence length="475" mass="50928">MPDGTTPMAVAASTPSATPPATAPATPPATPPAPAQATAPAPAPATAPAPAPATALATAPATPTEGSAVPARAITTATMVCADVTVDRVHEVTPTERQQDHQETVTFGDIHMVMPGVAQHHKEGALEFFLKRSLKLSEIRPKVAPVAVVSHDSATVTISVDARAADKLRTFVGRLNTWYSACRSYAKAFDPTTCFPGLTDFIPQLGFCWGGAMAAPAMVFLRNPVDKDVYKDQFVGTTGQAWMAVVLWAKLAVCTVRGAHPDEHMAIDRIAFSALDLTPLADEGFAPKEWEINRRTRVKEIEARWSIDKHLGQNTWQMQFEHFFAATESSGGETFTVFVCDQSDSGSAQTLLRILRPQMTKDRNLDSAVLLNDGKNRPFNVGVLSCHPSALVRNYKGAANKLATTFATVYRAVHKMMLPDVDAPTHEDAIIALAGVNAFDICAPPPLNGFANATTWVTAAKSGLVKEGQRRFYDA</sequence>
<feature type="compositionally biased region" description="Low complexity" evidence="1">
    <location>
        <begin position="1"/>
        <end position="16"/>
    </location>
</feature>